<dbReference type="EMBL" id="CAJVPW010036848">
    <property type="protein sequence ID" value="CAG8738590.1"/>
    <property type="molecule type" value="Genomic_DNA"/>
</dbReference>
<gene>
    <name evidence="1" type="ORF">SPELUC_LOCUS13622</name>
</gene>
<accession>A0ACA9Q8E8</accession>
<name>A0ACA9Q8E8_9GLOM</name>
<reference evidence="1" key="1">
    <citation type="submission" date="2021-06" db="EMBL/GenBank/DDBJ databases">
        <authorList>
            <person name="Kallberg Y."/>
            <person name="Tangrot J."/>
            <person name="Rosling A."/>
        </authorList>
    </citation>
    <scope>NUCLEOTIDE SEQUENCE</scope>
    <source>
        <strain evidence="1">28 12/20/2015</strain>
    </source>
</reference>
<protein>
    <submittedName>
        <fullName evidence="1">16270_t:CDS:1</fullName>
    </submittedName>
</protein>
<sequence>MPSDIVQKRDIVLHTNMGQYVCISELNGCYDPLAYPILFPYGDQGWAPHRIPYKNISLIPEITN</sequence>
<dbReference type="Proteomes" id="UP000789366">
    <property type="component" value="Unassembled WGS sequence"/>
</dbReference>
<feature type="non-terminal residue" evidence="1">
    <location>
        <position position="64"/>
    </location>
</feature>
<organism evidence="1 2">
    <name type="scientific">Cetraspora pellucida</name>
    <dbReference type="NCBI Taxonomy" id="1433469"/>
    <lineage>
        <taxon>Eukaryota</taxon>
        <taxon>Fungi</taxon>
        <taxon>Fungi incertae sedis</taxon>
        <taxon>Mucoromycota</taxon>
        <taxon>Glomeromycotina</taxon>
        <taxon>Glomeromycetes</taxon>
        <taxon>Diversisporales</taxon>
        <taxon>Gigasporaceae</taxon>
        <taxon>Cetraspora</taxon>
    </lineage>
</organism>
<evidence type="ECO:0000313" key="2">
    <source>
        <dbReference type="Proteomes" id="UP000789366"/>
    </source>
</evidence>
<keyword evidence="2" id="KW-1185">Reference proteome</keyword>
<proteinExistence type="predicted"/>
<comment type="caution">
    <text evidence="1">The sequence shown here is derived from an EMBL/GenBank/DDBJ whole genome shotgun (WGS) entry which is preliminary data.</text>
</comment>
<evidence type="ECO:0000313" key="1">
    <source>
        <dbReference type="EMBL" id="CAG8738590.1"/>
    </source>
</evidence>